<dbReference type="OrthoDB" id="9764577at2"/>
<sequence>MVLESNQTAVAFLPPQDKSWMGGVNYYCNLFQALTNVSDSNFDLLAIVGTKTPLDIIALYEQFNVKVIKVSVLDRFSFEWFIDRASWALFGKRFILDAILKRYKVNLISHVQCDMGVSCRQVGWVPDFQHLHLPQMFSKDEIKNRDKSFMSVASKADVVILSSYDALNDFSSFSPEFFSKGRVAQFVSQPPSFYSELSEKEYSDLVDKYSIDRPYIYVPNQFWRHKNHQLLLEAIFKSKQQGVSPLVLCSGLMEDYRDSSYVDSLIKYVKNNDLSDNVKFLGLIPYKDVFSLIKFSLLVLNPSKFEGWSSTVEECKSVGKMMILSDISVHKEQYPQANFFNVNSSDSLANVIAKAVRGELSEHSASIKSVEERTQDYASVCMEIYSTVVNGPSM</sequence>
<dbReference type="RefSeq" id="WP_147904401.1">
    <property type="nucleotide sequence ID" value="NZ_BAAAGC010000010.1"/>
</dbReference>
<dbReference type="PANTHER" id="PTHR46401">
    <property type="entry name" value="GLYCOSYLTRANSFERASE WBBK-RELATED"/>
    <property type="match status" value="1"/>
</dbReference>
<comment type="caution">
    <text evidence="2">The sequence shown here is derived from an EMBL/GenBank/DDBJ whole genome shotgun (WGS) entry which is preliminary data.</text>
</comment>
<gene>
    <name evidence="2" type="ORF">FU839_11075</name>
</gene>
<proteinExistence type="predicted"/>
<dbReference type="AlphaFoldDB" id="A0A5C8LT52"/>
<dbReference type="SUPFAM" id="SSF53756">
    <property type="entry name" value="UDP-Glycosyltransferase/glycogen phosphorylase"/>
    <property type="match status" value="1"/>
</dbReference>
<dbReference type="Gene3D" id="3.40.50.2000">
    <property type="entry name" value="Glycogen Phosphorylase B"/>
    <property type="match status" value="1"/>
</dbReference>
<protein>
    <submittedName>
        <fullName evidence="2">Glycosyltransferase family 4 protein</fullName>
    </submittedName>
</protein>
<dbReference type="EMBL" id="VRLR01000006">
    <property type="protein sequence ID" value="TXK80496.1"/>
    <property type="molecule type" value="Genomic_DNA"/>
</dbReference>
<keyword evidence="2" id="KW-0808">Transferase</keyword>
<organism evidence="2 3">
    <name type="scientific">Rheinheimera tangshanensis</name>
    <dbReference type="NCBI Taxonomy" id="400153"/>
    <lineage>
        <taxon>Bacteria</taxon>
        <taxon>Pseudomonadati</taxon>
        <taxon>Pseudomonadota</taxon>
        <taxon>Gammaproteobacteria</taxon>
        <taxon>Chromatiales</taxon>
        <taxon>Chromatiaceae</taxon>
        <taxon>Rheinheimera</taxon>
    </lineage>
</organism>
<dbReference type="Proteomes" id="UP000321814">
    <property type="component" value="Unassembled WGS sequence"/>
</dbReference>
<dbReference type="GO" id="GO:0016757">
    <property type="term" value="F:glycosyltransferase activity"/>
    <property type="evidence" value="ECO:0007669"/>
    <property type="project" value="InterPro"/>
</dbReference>
<dbReference type="Pfam" id="PF00534">
    <property type="entry name" value="Glycos_transf_1"/>
    <property type="match status" value="1"/>
</dbReference>
<name>A0A5C8LT52_9GAMM</name>
<evidence type="ECO:0000313" key="3">
    <source>
        <dbReference type="Proteomes" id="UP000321814"/>
    </source>
</evidence>
<feature type="domain" description="Glycosyl transferase family 1" evidence="1">
    <location>
        <begin position="212"/>
        <end position="363"/>
    </location>
</feature>
<dbReference type="InterPro" id="IPR001296">
    <property type="entry name" value="Glyco_trans_1"/>
</dbReference>
<evidence type="ECO:0000259" key="1">
    <source>
        <dbReference type="Pfam" id="PF00534"/>
    </source>
</evidence>
<dbReference type="PANTHER" id="PTHR46401:SF8">
    <property type="entry name" value="BLL6006 PROTEIN"/>
    <property type="match status" value="1"/>
</dbReference>
<reference evidence="2 3" key="1">
    <citation type="submission" date="2019-08" db="EMBL/GenBank/DDBJ databases">
        <title>Draft genome analysis of Rheinheimera tangshanensis isolated from the roots of fresh rice plants (Oryza sativa).</title>
        <authorList>
            <person name="Yu Q."/>
            <person name="Qi Y."/>
            <person name="Zhang H."/>
            <person name="Pu J."/>
        </authorList>
    </citation>
    <scope>NUCLEOTIDE SEQUENCE [LARGE SCALE GENOMIC DNA]</scope>
    <source>
        <strain evidence="2 3">JA3-B52</strain>
    </source>
</reference>
<accession>A0A5C8LT52</accession>
<evidence type="ECO:0000313" key="2">
    <source>
        <dbReference type="EMBL" id="TXK80496.1"/>
    </source>
</evidence>
<keyword evidence="3" id="KW-1185">Reference proteome</keyword>